<gene>
    <name evidence="2" type="ORF">Mco01_44850</name>
</gene>
<organism evidence="2 3">
    <name type="scientific">Microbispora corallina</name>
    <dbReference type="NCBI Taxonomy" id="83302"/>
    <lineage>
        <taxon>Bacteria</taxon>
        <taxon>Bacillati</taxon>
        <taxon>Actinomycetota</taxon>
        <taxon>Actinomycetes</taxon>
        <taxon>Streptosporangiales</taxon>
        <taxon>Streptosporangiaceae</taxon>
        <taxon>Microbispora</taxon>
    </lineage>
</organism>
<keyword evidence="3" id="KW-1185">Reference proteome</keyword>
<name>A0ABQ4G368_9ACTN</name>
<feature type="transmembrane region" description="Helical" evidence="1">
    <location>
        <begin position="88"/>
        <end position="106"/>
    </location>
</feature>
<feature type="transmembrane region" description="Helical" evidence="1">
    <location>
        <begin position="7"/>
        <end position="27"/>
    </location>
</feature>
<proteinExistence type="predicted"/>
<keyword evidence="1" id="KW-0812">Transmembrane</keyword>
<dbReference type="RefSeq" id="WP_204058813.1">
    <property type="nucleotide sequence ID" value="NZ_BAAAGP010000020.1"/>
</dbReference>
<protein>
    <submittedName>
        <fullName evidence="2">Uncharacterized protein</fullName>
    </submittedName>
</protein>
<reference evidence="2 3" key="1">
    <citation type="submission" date="2021-01" db="EMBL/GenBank/DDBJ databases">
        <title>Whole genome shotgun sequence of Microbispora corallina NBRC 16416.</title>
        <authorList>
            <person name="Komaki H."/>
            <person name="Tamura T."/>
        </authorList>
    </citation>
    <scope>NUCLEOTIDE SEQUENCE [LARGE SCALE GENOMIC DNA]</scope>
    <source>
        <strain evidence="2 3">NBRC 16416</strain>
    </source>
</reference>
<evidence type="ECO:0000313" key="2">
    <source>
        <dbReference type="EMBL" id="GIH41485.1"/>
    </source>
</evidence>
<keyword evidence="1" id="KW-1133">Transmembrane helix</keyword>
<sequence length="295" mass="31248">MRLEPGWRARLTLAGVLAGLFAALGLYQVLEANGLQQTSLFYVGVPAVIAITVALTARARTCTGLIMATITIGLALAGPLLGEGVVCLLMAAPLFYLVGLVVGLAVDWMRRDTGRRNASLVVAPLLLAVALEGATPATSLPREGEVTAVRAVAPGTDVEAALAGSPRFGPVTSPFLRLGFPRPVRSEGLGLAAGDARTVVFTPRRSLGIGAPLEPRSMTLRVVSRGPGLAVFGVERDTTLARWLDLHAAEFRWGDGRLEVTLRYRRTFDPGWYFGPLQRYALSEAAGYLAAAFVP</sequence>
<feature type="transmembrane region" description="Helical" evidence="1">
    <location>
        <begin position="64"/>
        <end position="82"/>
    </location>
</feature>
<dbReference type="EMBL" id="BOOC01000022">
    <property type="protein sequence ID" value="GIH41485.1"/>
    <property type="molecule type" value="Genomic_DNA"/>
</dbReference>
<feature type="transmembrane region" description="Helical" evidence="1">
    <location>
        <begin position="39"/>
        <end position="57"/>
    </location>
</feature>
<dbReference type="Proteomes" id="UP000603904">
    <property type="component" value="Unassembled WGS sequence"/>
</dbReference>
<evidence type="ECO:0000313" key="3">
    <source>
        <dbReference type="Proteomes" id="UP000603904"/>
    </source>
</evidence>
<evidence type="ECO:0000256" key="1">
    <source>
        <dbReference type="SAM" id="Phobius"/>
    </source>
</evidence>
<comment type="caution">
    <text evidence="2">The sequence shown here is derived from an EMBL/GenBank/DDBJ whole genome shotgun (WGS) entry which is preliminary data.</text>
</comment>
<accession>A0ABQ4G368</accession>
<keyword evidence="1" id="KW-0472">Membrane</keyword>